<gene>
    <name evidence="1" type="ORF">SPELUC_LOCUS15888</name>
</gene>
<evidence type="ECO:0000313" key="1">
    <source>
        <dbReference type="EMBL" id="CAG8772906.1"/>
    </source>
</evidence>
<dbReference type="EMBL" id="CAJVPW010055220">
    <property type="protein sequence ID" value="CAG8772906.1"/>
    <property type="molecule type" value="Genomic_DNA"/>
</dbReference>
<comment type="caution">
    <text evidence="1">The sequence shown here is derived from an EMBL/GenBank/DDBJ whole genome shotgun (WGS) entry which is preliminary data.</text>
</comment>
<reference evidence="1" key="1">
    <citation type="submission" date="2021-06" db="EMBL/GenBank/DDBJ databases">
        <authorList>
            <person name="Kallberg Y."/>
            <person name="Tangrot J."/>
            <person name="Rosling A."/>
        </authorList>
    </citation>
    <scope>NUCLEOTIDE SEQUENCE</scope>
    <source>
        <strain evidence="1">28 12/20/2015</strain>
    </source>
</reference>
<protein>
    <submittedName>
        <fullName evidence="1">13059_t:CDS:1</fullName>
    </submittedName>
</protein>
<sequence length="50" mass="5777">ILENKKIQDSINNSAKNDIMEIQIENTNNEDKKNISKHFVITKPEKFTCG</sequence>
<keyword evidence="2" id="KW-1185">Reference proteome</keyword>
<evidence type="ECO:0000313" key="2">
    <source>
        <dbReference type="Proteomes" id="UP000789366"/>
    </source>
</evidence>
<feature type="non-terminal residue" evidence="1">
    <location>
        <position position="1"/>
    </location>
</feature>
<name>A0ACA9R1E0_9GLOM</name>
<dbReference type="Proteomes" id="UP000789366">
    <property type="component" value="Unassembled WGS sequence"/>
</dbReference>
<proteinExistence type="predicted"/>
<accession>A0ACA9R1E0</accession>
<feature type="non-terminal residue" evidence="1">
    <location>
        <position position="50"/>
    </location>
</feature>
<organism evidence="1 2">
    <name type="scientific">Cetraspora pellucida</name>
    <dbReference type="NCBI Taxonomy" id="1433469"/>
    <lineage>
        <taxon>Eukaryota</taxon>
        <taxon>Fungi</taxon>
        <taxon>Fungi incertae sedis</taxon>
        <taxon>Mucoromycota</taxon>
        <taxon>Glomeromycotina</taxon>
        <taxon>Glomeromycetes</taxon>
        <taxon>Diversisporales</taxon>
        <taxon>Gigasporaceae</taxon>
        <taxon>Cetraspora</taxon>
    </lineage>
</organism>